<dbReference type="Gene3D" id="3.50.50.60">
    <property type="entry name" value="FAD/NAD(P)-binding domain"/>
    <property type="match status" value="1"/>
</dbReference>
<evidence type="ECO:0000313" key="15">
    <source>
        <dbReference type="Proteomes" id="UP000555367"/>
    </source>
</evidence>
<keyword evidence="9 11" id="KW-0627">Porphyrin biosynthesis</keyword>
<dbReference type="GO" id="GO:0006782">
    <property type="term" value="P:protoporphyrinogen IX biosynthetic process"/>
    <property type="evidence" value="ECO:0007669"/>
    <property type="project" value="UniProtKB-UniRule"/>
</dbReference>
<sequence length="555" mass="58305">MPPTVAVVGGGISGLAACYHLARGPRPPKVLLLEASARLGGWLQSTRTADGAVFEHGPRGIRPAGAAGTDTLHMVSELGLEGDVLPVPGDHPASRNRFLYTGGALHKLPSGLGGLLRPVPPFPRALLWSGVRDLLAPAGTEPDESVHAFAHRRFGREVADIAVDSLCRGVFAGDCRALSVRSCFPALFQAEQRRRSVLLGLALGSGERRAGGGRMAGGTPRCRHYGTGDTPVLSPAGKERGAESGLSRRARAERWSQWSLRGGMESLAEALAAFLRPRGVELRCHAPLRRLRRRPDGRWQVGPWCGGGVPCPAPPHPMLSFPQLALADGTVTADHVVSALPAAALAEVLPAEAEPLAQELRRIPAVSVAVVNLQYEGVTLPVTGFGHLVPSSEDASLLGIVYDSVAFPQHDGAGAASVRLTVSRGGWRGRAGMIRGGAHGAAGALQVMLGGAWFGQSFGDPATVAPALLLQRAQAAVREQLGLEPAPTRSIVRVHQACIPQYTLGHWQRRERIGRFLAEQQLPLSLVGASYAGVSVNDCIASAKAAVGRLTGQPR</sequence>
<dbReference type="InterPro" id="IPR036188">
    <property type="entry name" value="FAD/NAD-bd_sf"/>
</dbReference>
<evidence type="ECO:0000256" key="2">
    <source>
        <dbReference type="ARBA" id="ARBA00005073"/>
    </source>
</evidence>
<comment type="catalytic activity">
    <reaction evidence="10 11">
        <text>protoporphyrinogen IX + 3 O2 = protoporphyrin IX + 3 H2O2</text>
        <dbReference type="Rhea" id="RHEA:25576"/>
        <dbReference type="ChEBI" id="CHEBI:15379"/>
        <dbReference type="ChEBI" id="CHEBI:16240"/>
        <dbReference type="ChEBI" id="CHEBI:57306"/>
        <dbReference type="ChEBI" id="CHEBI:57307"/>
        <dbReference type="EC" id="1.3.3.4"/>
    </reaction>
</comment>
<reference evidence="14 15" key="1">
    <citation type="submission" date="2019-09" db="EMBL/GenBank/DDBJ databases">
        <title>Bird 10,000 Genomes (B10K) Project - Family phase.</title>
        <authorList>
            <person name="Zhang G."/>
        </authorList>
    </citation>
    <scope>NUCLEOTIDE SEQUENCE [LARGE SCALE GENOMIC DNA]</scope>
    <source>
        <strain evidence="14">B10K-DU-012-45</strain>
    </source>
</reference>
<evidence type="ECO:0000256" key="1">
    <source>
        <dbReference type="ARBA" id="ARBA00002600"/>
    </source>
</evidence>
<dbReference type="InterPro" id="IPR050464">
    <property type="entry name" value="Zeta_carotene_desat/Oxidored"/>
</dbReference>
<dbReference type="GO" id="GO:0004729">
    <property type="term" value="F:oxygen-dependent protoporphyrinogen oxidase activity"/>
    <property type="evidence" value="ECO:0007669"/>
    <property type="project" value="UniProtKB-UniRule"/>
</dbReference>
<evidence type="ECO:0000256" key="7">
    <source>
        <dbReference type="ARBA" id="ARBA00023002"/>
    </source>
</evidence>
<keyword evidence="5 11" id="KW-0285">Flavoprotein</keyword>
<evidence type="ECO:0000256" key="3">
    <source>
        <dbReference type="ARBA" id="ARBA00010551"/>
    </source>
</evidence>
<proteinExistence type="inferred from homology"/>
<evidence type="ECO:0000256" key="11">
    <source>
        <dbReference type="RuleBase" id="RU367069"/>
    </source>
</evidence>
<dbReference type="PANTHER" id="PTHR42923">
    <property type="entry name" value="PROTOPORPHYRINOGEN OXIDASE"/>
    <property type="match status" value="1"/>
</dbReference>
<dbReference type="GO" id="GO:0005743">
    <property type="term" value="C:mitochondrial inner membrane"/>
    <property type="evidence" value="ECO:0007669"/>
    <property type="project" value="UniProtKB-SubCell"/>
</dbReference>
<dbReference type="PANTHER" id="PTHR42923:SF3">
    <property type="entry name" value="PROTOPORPHYRINOGEN OXIDASE"/>
    <property type="match status" value="1"/>
</dbReference>
<dbReference type="SUPFAM" id="SSF51905">
    <property type="entry name" value="FAD/NAD(P)-binding domain"/>
    <property type="match status" value="1"/>
</dbReference>
<dbReference type="EC" id="1.3.3.4" evidence="4 11"/>
<comment type="similarity">
    <text evidence="3 11">Belongs to the protoporphyrinogen/coproporphyrinogen oxidase family. Protoporphyrinogen oxidase subfamily.</text>
</comment>
<feature type="non-terminal residue" evidence="14">
    <location>
        <position position="1"/>
    </location>
</feature>
<evidence type="ECO:0000256" key="10">
    <source>
        <dbReference type="ARBA" id="ARBA00047554"/>
    </source>
</evidence>
<organism evidence="14 15">
    <name type="scientific">Pelecanoides urinatrix</name>
    <name type="common">Common diving petrel</name>
    <name type="synonym">Procellaria urinatrix</name>
    <dbReference type="NCBI Taxonomy" id="37079"/>
    <lineage>
        <taxon>Eukaryota</taxon>
        <taxon>Metazoa</taxon>
        <taxon>Chordata</taxon>
        <taxon>Craniata</taxon>
        <taxon>Vertebrata</taxon>
        <taxon>Euteleostomi</taxon>
        <taxon>Archelosauria</taxon>
        <taxon>Archosauria</taxon>
        <taxon>Dinosauria</taxon>
        <taxon>Saurischia</taxon>
        <taxon>Theropoda</taxon>
        <taxon>Coelurosauria</taxon>
        <taxon>Aves</taxon>
        <taxon>Neognathae</taxon>
        <taxon>Neoaves</taxon>
        <taxon>Aequornithes</taxon>
        <taxon>Procellariiformes</taxon>
        <taxon>Procellariidae</taxon>
        <taxon>Pelecanoides</taxon>
    </lineage>
</organism>
<comment type="caution">
    <text evidence="14">The sequence shown here is derived from an EMBL/GenBank/DDBJ whole genome shotgun (WGS) entry which is preliminary data.</text>
</comment>
<accession>A0A7L3CGP6</accession>
<dbReference type="OrthoDB" id="419752at2759"/>
<feature type="domain" description="Amine oxidase" evidence="13">
    <location>
        <begin position="12"/>
        <end position="549"/>
    </location>
</feature>
<dbReference type="NCBIfam" id="TIGR00562">
    <property type="entry name" value="proto_IX_ox"/>
    <property type="match status" value="1"/>
</dbReference>
<dbReference type="EMBL" id="VZTQ01013543">
    <property type="protein sequence ID" value="NXT42744.1"/>
    <property type="molecule type" value="Genomic_DNA"/>
</dbReference>
<dbReference type="UniPathway" id="UPA00251">
    <property type="reaction ID" value="UER00324"/>
</dbReference>
<comment type="pathway">
    <text evidence="2 11">Porphyrin-containing compound metabolism; protoporphyrin-IX biosynthesis; protoporphyrin-IX from protoporphyrinogen-IX: step 1/1.</text>
</comment>
<dbReference type="AlphaFoldDB" id="A0A7L3CGP6"/>
<dbReference type="SUPFAM" id="SSF54373">
    <property type="entry name" value="FAD-linked reductases, C-terminal domain"/>
    <property type="match status" value="1"/>
</dbReference>
<evidence type="ECO:0000256" key="4">
    <source>
        <dbReference type="ARBA" id="ARBA00012867"/>
    </source>
</evidence>
<evidence type="ECO:0000256" key="6">
    <source>
        <dbReference type="ARBA" id="ARBA00022827"/>
    </source>
</evidence>
<evidence type="ECO:0000256" key="12">
    <source>
        <dbReference type="SAM" id="MobiDB-lite"/>
    </source>
</evidence>
<protein>
    <recommendedName>
        <fullName evidence="4 11">Protoporphyrinogen oxidase</fullName>
        <ecNumber evidence="4 11">1.3.3.4</ecNumber>
    </recommendedName>
</protein>
<evidence type="ECO:0000259" key="13">
    <source>
        <dbReference type="Pfam" id="PF01593"/>
    </source>
</evidence>
<comment type="function">
    <text evidence="1 11">Catalyzes the 6-electron oxidation of protoporphyrinogen-IX to form protoporphyrin-IX.</text>
</comment>
<evidence type="ECO:0000256" key="9">
    <source>
        <dbReference type="ARBA" id="ARBA00023244"/>
    </source>
</evidence>
<feature type="region of interest" description="Disordered" evidence="12">
    <location>
        <begin position="208"/>
        <end position="248"/>
    </location>
</feature>
<dbReference type="InterPro" id="IPR004572">
    <property type="entry name" value="Protoporphyrinogen_oxidase"/>
</dbReference>
<keyword evidence="8 11" id="KW-0350">Heme biosynthesis</keyword>
<name>A0A7L3CGP6_PELUR</name>
<dbReference type="Proteomes" id="UP000555367">
    <property type="component" value="Unassembled WGS sequence"/>
</dbReference>
<dbReference type="Pfam" id="PF01593">
    <property type="entry name" value="Amino_oxidase"/>
    <property type="match status" value="1"/>
</dbReference>
<feature type="non-terminal residue" evidence="14">
    <location>
        <position position="555"/>
    </location>
</feature>
<evidence type="ECO:0000256" key="5">
    <source>
        <dbReference type="ARBA" id="ARBA00022630"/>
    </source>
</evidence>
<dbReference type="InterPro" id="IPR002937">
    <property type="entry name" value="Amino_oxidase"/>
</dbReference>
<keyword evidence="7 11" id="KW-0560">Oxidoreductase</keyword>
<evidence type="ECO:0000313" key="14">
    <source>
        <dbReference type="EMBL" id="NXT42744.1"/>
    </source>
</evidence>
<comment type="subcellular location">
    <subcellularLocation>
        <location evidence="11">Mitochondrion inner membrane</location>
    </subcellularLocation>
</comment>
<comment type="cofactor">
    <cofactor evidence="11">
        <name>FAD</name>
        <dbReference type="ChEBI" id="CHEBI:57692"/>
    </cofactor>
    <text evidence="11">Binds 1 FAD per subunit.</text>
</comment>
<evidence type="ECO:0000256" key="8">
    <source>
        <dbReference type="ARBA" id="ARBA00023133"/>
    </source>
</evidence>
<keyword evidence="15" id="KW-1185">Reference proteome</keyword>
<gene>
    <name evidence="14" type="primary">Ppox</name>
    <name evidence="14" type="ORF">PELURI_R15316</name>
</gene>
<keyword evidence="6 11" id="KW-0274">FAD</keyword>